<gene>
    <name evidence="1" type="ORF">TTEB3V08_LOCUS2902</name>
</gene>
<dbReference type="AlphaFoldDB" id="A0A7R9FL60"/>
<evidence type="ECO:0000313" key="1">
    <source>
        <dbReference type="EMBL" id="CAD7454808.1"/>
    </source>
</evidence>
<name>A0A7R9FL60_9NEOP</name>
<protein>
    <submittedName>
        <fullName evidence="1">Uncharacterized protein</fullName>
    </submittedName>
</protein>
<organism evidence="1">
    <name type="scientific">Timema tahoe</name>
    <dbReference type="NCBI Taxonomy" id="61484"/>
    <lineage>
        <taxon>Eukaryota</taxon>
        <taxon>Metazoa</taxon>
        <taxon>Ecdysozoa</taxon>
        <taxon>Arthropoda</taxon>
        <taxon>Hexapoda</taxon>
        <taxon>Insecta</taxon>
        <taxon>Pterygota</taxon>
        <taxon>Neoptera</taxon>
        <taxon>Polyneoptera</taxon>
        <taxon>Phasmatodea</taxon>
        <taxon>Timematodea</taxon>
        <taxon>Timematoidea</taxon>
        <taxon>Timematidae</taxon>
        <taxon>Timema</taxon>
    </lineage>
</organism>
<proteinExistence type="predicted"/>
<accession>A0A7R9FL60</accession>
<dbReference type="EMBL" id="OE000723">
    <property type="protein sequence ID" value="CAD7454808.1"/>
    <property type="molecule type" value="Genomic_DNA"/>
</dbReference>
<sequence length="337" mass="37543">MNFSAMPPISRPSSSTYWAPHATVIRHRRFSELPPYNSLNTVDETFSCNASVLSASNNSSRQYVDPWDLENYAFIKRHCPVDDVETDYLTSTPALESSQSDFYYMPNYPEDHARYQPDSLLVTDDTSGHFAGIEEEDFYNERFEMFNNCSPHLSSSDGYGGYPSPGMSPFTPASCLSPKTTDVGDSNRGHRGDIYVSCGCKSRTPGSVPDDSDGDILFSHGHARICQVWSQLRTKSPSCRSEAREAEDVTEERGFHSCWEHLPPAVVKDVLNPPGEENTVNKSFVESVIVRFFRAVLMEAAPEANLAGRSTELETPESLLCMLRAPCDSNMRPTASE</sequence>
<reference evidence="1" key="1">
    <citation type="submission" date="2020-11" db="EMBL/GenBank/DDBJ databases">
        <authorList>
            <person name="Tran Van P."/>
        </authorList>
    </citation>
    <scope>NUCLEOTIDE SEQUENCE</scope>
</reference>